<dbReference type="EMBL" id="CYZA01000001">
    <property type="protein sequence ID" value="CUN39224.1"/>
    <property type="molecule type" value="Genomic_DNA"/>
</dbReference>
<dbReference type="PANTHER" id="PTHR43861:SF1">
    <property type="entry name" value="TRANS-ACONITATE 2-METHYLTRANSFERASE"/>
    <property type="match status" value="1"/>
</dbReference>
<dbReference type="Proteomes" id="UP000095447">
    <property type="component" value="Unassembled WGS sequence"/>
</dbReference>
<dbReference type="RefSeq" id="WP_055052452.1">
    <property type="nucleotide sequence ID" value="NZ_CYZA01000001.1"/>
</dbReference>
<dbReference type="GO" id="GO:0032259">
    <property type="term" value="P:methylation"/>
    <property type="evidence" value="ECO:0007669"/>
    <property type="project" value="UniProtKB-KW"/>
</dbReference>
<dbReference type="CDD" id="cd02440">
    <property type="entry name" value="AdoMet_MTases"/>
    <property type="match status" value="1"/>
</dbReference>
<dbReference type="InterPro" id="IPR041698">
    <property type="entry name" value="Methyltransf_25"/>
</dbReference>
<dbReference type="GO" id="GO:0008168">
    <property type="term" value="F:methyltransferase activity"/>
    <property type="evidence" value="ECO:0007669"/>
    <property type="project" value="UniProtKB-KW"/>
</dbReference>
<dbReference type="PANTHER" id="PTHR43861">
    <property type="entry name" value="TRANS-ACONITATE 2-METHYLTRANSFERASE-RELATED"/>
    <property type="match status" value="1"/>
</dbReference>
<name>A0A173WIJ4_9FIRM</name>
<evidence type="ECO:0000256" key="2">
    <source>
        <dbReference type="ARBA" id="ARBA00022679"/>
    </source>
</evidence>
<keyword evidence="1" id="KW-0489">Methyltransferase</keyword>
<dbReference type="Gene3D" id="3.40.50.150">
    <property type="entry name" value="Vaccinia Virus protein VP39"/>
    <property type="match status" value="1"/>
</dbReference>
<evidence type="ECO:0000256" key="1">
    <source>
        <dbReference type="ARBA" id="ARBA00022603"/>
    </source>
</evidence>
<reference evidence="4 5" key="1">
    <citation type="submission" date="2015-09" db="EMBL/GenBank/DDBJ databases">
        <authorList>
            <consortium name="Pathogen Informatics"/>
        </authorList>
    </citation>
    <scope>NUCLEOTIDE SEQUENCE [LARGE SCALE GENOMIC DNA]</scope>
    <source>
        <strain evidence="4 5">2789STDY5608838</strain>
    </source>
</reference>
<sequence length="198" mass="23009">MADIDKTLKYYNENAQSFASGTVSVKFTEVQDKFLEKLNPDAYILDFGCGAGRDTKYFLSRGYQVDAVDGSEQLCRIASEYTGIKVRQKLFQELDEKEKYDGIWACASILHLPKKQLREVLKNMYAALKSKGWIYTSFKYGEFEGERNGRYFTDFTTDTFKDFIHDMHGLKIEEQWITGDVRPGRGEEKWLNLLLQKK</sequence>
<evidence type="ECO:0000313" key="4">
    <source>
        <dbReference type="EMBL" id="CUN39224.1"/>
    </source>
</evidence>
<keyword evidence="2" id="KW-0808">Transferase</keyword>
<dbReference type="Pfam" id="PF13649">
    <property type="entry name" value="Methyltransf_25"/>
    <property type="match status" value="1"/>
</dbReference>
<evidence type="ECO:0000313" key="5">
    <source>
        <dbReference type="Proteomes" id="UP000095447"/>
    </source>
</evidence>
<protein>
    <submittedName>
        <fullName evidence="4">Tellurite resistance protein TehB</fullName>
    </submittedName>
</protein>
<dbReference type="InterPro" id="IPR029063">
    <property type="entry name" value="SAM-dependent_MTases_sf"/>
</dbReference>
<feature type="domain" description="Methyltransferase" evidence="3">
    <location>
        <begin position="44"/>
        <end position="132"/>
    </location>
</feature>
<evidence type="ECO:0000259" key="3">
    <source>
        <dbReference type="Pfam" id="PF13649"/>
    </source>
</evidence>
<dbReference type="AlphaFoldDB" id="A0A173WIJ4"/>
<dbReference type="SUPFAM" id="SSF53335">
    <property type="entry name" value="S-adenosyl-L-methionine-dependent methyltransferases"/>
    <property type="match status" value="1"/>
</dbReference>
<gene>
    <name evidence="4" type="ORF">ERS852395_00173</name>
</gene>
<organism evidence="4 5">
    <name type="scientific">Blautia obeum</name>
    <dbReference type="NCBI Taxonomy" id="40520"/>
    <lineage>
        <taxon>Bacteria</taxon>
        <taxon>Bacillati</taxon>
        <taxon>Bacillota</taxon>
        <taxon>Clostridia</taxon>
        <taxon>Lachnospirales</taxon>
        <taxon>Lachnospiraceae</taxon>
        <taxon>Blautia</taxon>
    </lineage>
</organism>
<accession>A0A173WIJ4</accession>
<proteinExistence type="predicted"/>